<evidence type="ECO:0000256" key="2">
    <source>
        <dbReference type="SAM" id="Phobius"/>
    </source>
</evidence>
<proteinExistence type="predicted"/>
<dbReference type="Proteomes" id="UP000481153">
    <property type="component" value="Unassembled WGS sequence"/>
</dbReference>
<evidence type="ECO:0000256" key="1">
    <source>
        <dbReference type="SAM" id="MobiDB-lite"/>
    </source>
</evidence>
<dbReference type="VEuPathDB" id="FungiDB:AeMF1_021000"/>
<dbReference type="SUPFAM" id="SSF103481">
    <property type="entry name" value="Multidrug resistance efflux transporter EmrE"/>
    <property type="match status" value="2"/>
</dbReference>
<keyword evidence="2" id="KW-0472">Membrane</keyword>
<dbReference type="AlphaFoldDB" id="A0A6G0WSK7"/>
<dbReference type="InterPro" id="IPR000620">
    <property type="entry name" value="EamA_dom"/>
</dbReference>
<dbReference type="EMBL" id="VJMJ01000154">
    <property type="protein sequence ID" value="KAF0730411.1"/>
    <property type="molecule type" value="Genomic_DNA"/>
</dbReference>
<feature type="transmembrane region" description="Helical" evidence="2">
    <location>
        <begin position="99"/>
        <end position="116"/>
    </location>
</feature>
<evidence type="ECO:0000313" key="4">
    <source>
        <dbReference type="EMBL" id="KAF0730411.1"/>
    </source>
</evidence>
<comment type="caution">
    <text evidence="4">The sequence shown here is derived from an EMBL/GenBank/DDBJ whole genome shotgun (WGS) entry which is preliminary data.</text>
</comment>
<evidence type="ECO:0000313" key="5">
    <source>
        <dbReference type="Proteomes" id="UP000481153"/>
    </source>
</evidence>
<name>A0A6G0WSK7_9STRA</name>
<sequence>MRKDTLAQLNSAMTAQERLGVTYMFLSAVIFGLTSIYYKQLKDVPSVQIVLHRIVWSLFFLLALVFWSGLYANFCATARCVVVSLCVGVMAGYIIETSLGFFINPIFTVLLAVIVLKEPLRRWQKLAVFCVFAAVLVVVIVYGKFPWLGISLALVLAFYGLIKKLVPLSPLEGVVLEMMYLFIPSLVALIALEVHGTGAFGHVGTTQNILTAGAAPLISFSLLGLLQYLSPIINFFLGIFAYHEPFSTAKLIGFILVWIALTIFAIDGVMATRVKPDDAADGSTESSPVKEEDVTALPATPTADYKDVDDKV</sequence>
<dbReference type="GO" id="GO:0016020">
    <property type="term" value="C:membrane"/>
    <property type="evidence" value="ECO:0007669"/>
    <property type="project" value="InterPro"/>
</dbReference>
<dbReference type="Pfam" id="PF00892">
    <property type="entry name" value="EamA"/>
    <property type="match status" value="1"/>
</dbReference>
<evidence type="ECO:0000259" key="3">
    <source>
        <dbReference type="Pfam" id="PF00892"/>
    </source>
</evidence>
<feature type="region of interest" description="Disordered" evidence="1">
    <location>
        <begin position="276"/>
        <end position="312"/>
    </location>
</feature>
<keyword evidence="2" id="KW-1133">Transmembrane helix</keyword>
<feature type="transmembrane region" description="Helical" evidence="2">
    <location>
        <begin position="217"/>
        <end position="239"/>
    </location>
</feature>
<protein>
    <recommendedName>
        <fullName evidence="3">EamA domain-containing protein</fullName>
    </recommendedName>
</protein>
<feature type="transmembrane region" description="Helical" evidence="2">
    <location>
        <begin position="251"/>
        <end position="271"/>
    </location>
</feature>
<keyword evidence="2" id="KW-0812">Transmembrane</keyword>
<dbReference type="PANTHER" id="PTHR22911">
    <property type="entry name" value="ACYL-MALONYL CONDENSING ENZYME-RELATED"/>
    <property type="match status" value="1"/>
</dbReference>
<keyword evidence="5" id="KW-1185">Reference proteome</keyword>
<reference evidence="4 5" key="1">
    <citation type="submission" date="2019-07" db="EMBL/GenBank/DDBJ databases">
        <title>Genomics analysis of Aphanomyces spp. identifies a new class of oomycete effector associated with host adaptation.</title>
        <authorList>
            <person name="Gaulin E."/>
        </authorList>
    </citation>
    <scope>NUCLEOTIDE SEQUENCE [LARGE SCALE GENOMIC DNA]</scope>
    <source>
        <strain evidence="4 5">ATCC 201684</strain>
    </source>
</reference>
<feature type="transmembrane region" description="Helical" evidence="2">
    <location>
        <begin position="50"/>
        <end position="67"/>
    </location>
</feature>
<dbReference type="PANTHER" id="PTHR22911:SF137">
    <property type="entry name" value="SOLUTE CARRIER FAMILY 35 MEMBER G2-RELATED"/>
    <property type="match status" value="1"/>
</dbReference>
<accession>A0A6G0WSK7</accession>
<feature type="domain" description="EamA" evidence="3">
    <location>
        <begin position="19"/>
        <end position="139"/>
    </location>
</feature>
<feature type="transmembrane region" description="Helical" evidence="2">
    <location>
        <begin position="74"/>
        <end position="93"/>
    </location>
</feature>
<feature type="transmembrane region" description="Helical" evidence="2">
    <location>
        <begin position="21"/>
        <end position="38"/>
    </location>
</feature>
<organism evidence="4 5">
    <name type="scientific">Aphanomyces euteiches</name>
    <dbReference type="NCBI Taxonomy" id="100861"/>
    <lineage>
        <taxon>Eukaryota</taxon>
        <taxon>Sar</taxon>
        <taxon>Stramenopiles</taxon>
        <taxon>Oomycota</taxon>
        <taxon>Saprolegniomycetes</taxon>
        <taxon>Saprolegniales</taxon>
        <taxon>Verrucalvaceae</taxon>
        <taxon>Aphanomyces</taxon>
    </lineage>
</organism>
<feature type="transmembrane region" description="Helical" evidence="2">
    <location>
        <begin position="123"/>
        <end position="142"/>
    </location>
</feature>
<gene>
    <name evidence="4" type="ORF">Ae201684_012113</name>
</gene>
<dbReference type="InterPro" id="IPR037185">
    <property type="entry name" value="EmrE-like"/>
</dbReference>
<feature type="transmembrane region" description="Helical" evidence="2">
    <location>
        <begin position="178"/>
        <end position="197"/>
    </location>
</feature>